<dbReference type="InterPro" id="IPR029035">
    <property type="entry name" value="DHS-like_NAD/FAD-binding_dom"/>
</dbReference>
<proteinExistence type="predicted"/>
<evidence type="ECO:0000256" key="2">
    <source>
        <dbReference type="ARBA" id="ARBA00022679"/>
    </source>
</evidence>
<sequence>MFALTSRIHFSQLEDSAQALTHFIQQYPKLMLLTGAGMSTDSGIPAYRDAKGQWQHAAPVQHQAFMQQRSVRQRYWARSLLGWSVIRDAQPNAAHFHLAQLEQKGHVTCLVTQNVDRLHQKAGSRQVIDLHGRSDRVCCMSCGYSLSRDQQHQRCLQLNPMLSLPNLQGRTKPDGDADWEEDFSHFQIADCPECGGILKPDVVFFGDNVPRERVEHAKQALHESDALGVIGSSLMVYSGLRFCRYARDLGKPLFILTQGVTRADDLAQLKLDTDIQATLTRTLAALPIL</sequence>
<dbReference type="SUPFAM" id="SSF52467">
    <property type="entry name" value="DHS-like NAD/FAD-binding domain"/>
    <property type="match status" value="1"/>
</dbReference>
<dbReference type="GO" id="GO:0046872">
    <property type="term" value="F:metal ion binding"/>
    <property type="evidence" value="ECO:0007669"/>
    <property type="project" value="UniProtKB-KW"/>
</dbReference>
<dbReference type="EC" id="2.3.1.286" evidence="1"/>
<dbReference type="GO" id="GO:0070403">
    <property type="term" value="F:NAD+ binding"/>
    <property type="evidence" value="ECO:0007669"/>
    <property type="project" value="InterPro"/>
</dbReference>
<feature type="binding site" evidence="4">
    <location>
        <position position="142"/>
    </location>
    <ligand>
        <name>Zn(2+)</name>
        <dbReference type="ChEBI" id="CHEBI:29105"/>
    </ligand>
</feature>
<dbReference type="PROSITE" id="PS50305">
    <property type="entry name" value="SIRTUIN"/>
    <property type="match status" value="1"/>
</dbReference>
<gene>
    <name evidence="6" type="ORF">E1H14_02810</name>
</gene>
<keyword evidence="3" id="KW-0520">NAD</keyword>
<keyword evidence="2" id="KW-0808">Transferase</keyword>
<reference evidence="6 7" key="1">
    <citation type="submission" date="2019-03" db="EMBL/GenBank/DDBJ databases">
        <title>Nitrincola sp. nov. isolated from an Indian soda lake.</title>
        <authorList>
            <person name="Joshi A."/>
            <person name="Thite S.V."/>
            <person name="Joseph N."/>
            <person name="Dhotre D."/>
            <person name="Moorthy M."/>
            <person name="Shouche Y.S."/>
        </authorList>
    </citation>
    <scope>NUCLEOTIDE SEQUENCE [LARGE SCALE GENOMIC DNA]</scope>
    <source>
        <strain evidence="6 7">MEB193</strain>
    </source>
</reference>
<dbReference type="NCBIfam" id="NF003738">
    <property type="entry name" value="PRK05333.1"/>
    <property type="match status" value="1"/>
</dbReference>
<keyword evidence="4" id="KW-0862">Zinc</keyword>
<dbReference type="Gene3D" id="3.40.50.1220">
    <property type="entry name" value="TPP-binding domain"/>
    <property type="match status" value="1"/>
</dbReference>
<dbReference type="AlphaFoldDB" id="A0A5A9W5C3"/>
<dbReference type="InterPro" id="IPR050134">
    <property type="entry name" value="NAD-dep_sirtuin_deacylases"/>
</dbReference>
<feature type="binding site" evidence="4">
    <location>
        <position position="194"/>
    </location>
    <ligand>
        <name>Zn(2+)</name>
        <dbReference type="ChEBI" id="CHEBI:29105"/>
    </ligand>
</feature>
<evidence type="ECO:0000313" key="7">
    <source>
        <dbReference type="Proteomes" id="UP000325302"/>
    </source>
</evidence>
<feature type="binding site" evidence="4">
    <location>
        <position position="191"/>
    </location>
    <ligand>
        <name>Zn(2+)</name>
        <dbReference type="ChEBI" id="CHEBI:29105"/>
    </ligand>
</feature>
<feature type="binding site" evidence="4">
    <location>
        <position position="139"/>
    </location>
    <ligand>
        <name>Zn(2+)</name>
        <dbReference type="ChEBI" id="CHEBI:29105"/>
    </ligand>
</feature>
<evidence type="ECO:0000313" key="6">
    <source>
        <dbReference type="EMBL" id="KAA0875644.1"/>
    </source>
</evidence>
<dbReference type="Pfam" id="PF02146">
    <property type="entry name" value="SIR2"/>
    <property type="match status" value="1"/>
</dbReference>
<keyword evidence="7" id="KW-1185">Reference proteome</keyword>
<evidence type="ECO:0000256" key="1">
    <source>
        <dbReference type="ARBA" id="ARBA00012928"/>
    </source>
</evidence>
<feature type="active site" description="Proton acceptor" evidence="4">
    <location>
        <position position="131"/>
    </location>
</feature>
<dbReference type="EMBL" id="SMRS01000002">
    <property type="protein sequence ID" value="KAA0875644.1"/>
    <property type="molecule type" value="Genomic_DNA"/>
</dbReference>
<dbReference type="Gene3D" id="3.30.1600.10">
    <property type="entry name" value="SIR2/SIRT2 'Small Domain"/>
    <property type="match status" value="1"/>
</dbReference>
<dbReference type="InterPro" id="IPR003000">
    <property type="entry name" value="Sirtuin"/>
</dbReference>
<dbReference type="GO" id="GO:0017136">
    <property type="term" value="F:histone deacetylase activity, NAD-dependent"/>
    <property type="evidence" value="ECO:0007669"/>
    <property type="project" value="TreeGrafter"/>
</dbReference>
<name>A0A5A9W5C3_9GAMM</name>
<evidence type="ECO:0000256" key="4">
    <source>
        <dbReference type="PROSITE-ProRule" id="PRU00236"/>
    </source>
</evidence>
<dbReference type="InterPro" id="IPR026591">
    <property type="entry name" value="Sirtuin_cat_small_dom_sf"/>
</dbReference>
<feature type="domain" description="Deacetylase sirtuin-type" evidence="5">
    <location>
        <begin position="10"/>
        <end position="289"/>
    </location>
</feature>
<dbReference type="PANTHER" id="PTHR11085:SF10">
    <property type="entry name" value="NAD-DEPENDENT PROTEIN DEACYLASE SIRTUIN-5, MITOCHONDRIAL-RELATED"/>
    <property type="match status" value="1"/>
</dbReference>
<comment type="caution">
    <text evidence="6">The sequence shown here is derived from an EMBL/GenBank/DDBJ whole genome shotgun (WGS) entry which is preliminary data.</text>
</comment>
<keyword evidence="4" id="KW-0479">Metal-binding</keyword>
<dbReference type="Proteomes" id="UP000325302">
    <property type="component" value="Unassembled WGS sequence"/>
</dbReference>
<dbReference type="OrthoDB" id="9800582at2"/>
<organism evidence="6 7">
    <name type="scientific">Nitrincola tapanii</name>
    <dbReference type="NCBI Taxonomy" id="1708751"/>
    <lineage>
        <taxon>Bacteria</taxon>
        <taxon>Pseudomonadati</taxon>
        <taxon>Pseudomonadota</taxon>
        <taxon>Gammaproteobacteria</taxon>
        <taxon>Oceanospirillales</taxon>
        <taxon>Oceanospirillaceae</taxon>
        <taxon>Nitrincola</taxon>
    </lineage>
</organism>
<dbReference type="PANTHER" id="PTHR11085">
    <property type="entry name" value="NAD-DEPENDENT PROTEIN DEACYLASE SIRTUIN-5, MITOCHONDRIAL-RELATED"/>
    <property type="match status" value="1"/>
</dbReference>
<dbReference type="InterPro" id="IPR026590">
    <property type="entry name" value="Ssirtuin_cat_dom"/>
</dbReference>
<protein>
    <recommendedName>
        <fullName evidence="1">protein acetyllysine N-acetyltransferase</fullName>
        <ecNumber evidence="1">2.3.1.286</ecNumber>
    </recommendedName>
</protein>
<evidence type="ECO:0000256" key="3">
    <source>
        <dbReference type="ARBA" id="ARBA00023027"/>
    </source>
</evidence>
<accession>A0A5A9W5C3</accession>
<evidence type="ECO:0000259" key="5">
    <source>
        <dbReference type="PROSITE" id="PS50305"/>
    </source>
</evidence>
<dbReference type="RefSeq" id="WP_149389949.1">
    <property type="nucleotide sequence ID" value="NZ_SMRS01000002.1"/>
</dbReference>